<evidence type="ECO:0000313" key="2">
    <source>
        <dbReference type="Proteomes" id="UP000663862"/>
    </source>
</evidence>
<organism evidence="1 2">
    <name type="scientific">Rotaria socialis</name>
    <dbReference type="NCBI Taxonomy" id="392032"/>
    <lineage>
        <taxon>Eukaryota</taxon>
        <taxon>Metazoa</taxon>
        <taxon>Spiralia</taxon>
        <taxon>Gnathifera</taxon>
        <taxon>Rotifera</taxon>
        <taxon>Eurotatoria</taxon>
        <taxon>Bdelloidea</taxon>
        <taxon>Philodinida</taxon>
        <taxon>Philodinidae</taxon>
        <taxon>Rotaria</taxon>
    </lineage>
</organism>
<feature type="non-terminal residue" evidence="1">
    <location>
        <position position="33"/>
    </location>
</feature>
<name>A0A821JGX4_9BILA</name>
<sequence>MGQLPSPRSAAPIVASQDGSTLFIIGGYSKETD</sequence>
<dbReference type="Proteomes" id="UP000663862">
    <property type="component" value="Unassembled WGS sequence"/>
</dbReference>
<protein>
    <submittedName>
        <fullName evidence="1">Uncharacterized protein</fullName>
    </submittedName>
</protein>
<dbReference type="EMBL" id="CAJOBQ010013690">
    <property type="protein sequence ID" value="CAF4718196.1"/>
    <property type="molecule type" value="Genomic_DNA"/>
</dbReference>
<reference evidence="1" key="1">
    <citation type="submission" date="2021-02" db="EMBL/GenBank/DDBJ databases">
        <authorList>
            <person name="Nowell W R."/>
        </authorList>
    </citation>
    <scope>NUCLEOTIDE SEQUENCE</scope>
</reference>
<dbReference type="AlphaFoldDB" id="A0A821JGX4"/>
<proteinExistence type="predicted"/>
<comment type="caution">
    <text evidence="1">The sequence shown here is derived from an EMBL/GenBank/DDBJ whole genome shotgun (WGS) entry which is preliminary data.</text>
</comment>
<gene>
    <name evidence="1" type="ORF">TSG867_LOCUS33980</name>
</gene>
<evidence type="ECO:0000313" key="1">
    <source>
        <dbReference type="EMBL" id="CAF4718196.1"/>
    </source>
</evidence>
<accession>A0A821JGX4</accession>